<sequence>MSADTATRKQAAASYLARGIAVIPVPAGEKNPNRPDWQGERLTTEDVPRCWTNGQNVGLLTGEPSAGRVDADLDADEAVRVAGRFLPPTLTSGRESRPHSHWWYSCPNTESRDWKDTDGSKLVELRATGRQTLVWPSTHPSGDGYLWYDEGIHLQAEIGAVELESRLRELAMAALLARHLPSVRDSKTNGGGRHDYALALAGFLLRSGRLDEGLALKILKAA</sequence>
<evidence type="ECO:0000259" key="1">
    <source>
        <dbReference type="SMART" id="SM00943"/>
    </source>
</evidence>
<dbReference type="Pfam" id="PF09250">
    <property type="entry name" value="Prim-Pol"/>
    <property type="match status" value="1"/>
</dbReference>
<dbReference type="SMART" id="SM00943">
    <property type="entry name" value="Prim-Pol"/>
    <property type="match status" value="1"/>
</dbReference>
<proteinExistence type="predicted"/>
<dbReference type="InterPro" id="IPR015330">
    <property type="entry name" value="DNA_primase/pol_bifunc_N"/>
</dbReference>
<dbReference type="EMBL" id="CADCUW010000344">
    <property type="protein sequence ID" value="CAA9425198.1"/>
    <property type="molecule type" value="Genomic_DNA"/>
</dbReference>
<reference evidence="2" key="1">
    <citation type="submission" date="2020-02" db="EMBL/GenBank/DDBJ databases">
        <authorList>
            <person name="Meier V. D."/>
        </authorList>
    </citation>
    <scope>NUCLEOTIDE SEQUENCE</scope>
    <source>
        <strain evidence="2">AVDCRST_MAG01</strain>
    </source>
</reference>
<evidence type="ECO:0000313" key="2">
    <source>
        <dbReference type="EMBL" id="CAA9425198.1"/>
    </source>
</evidence>
<dbReference type="SUPFAM" id="SSF56747">
    <property type="entry name" value="Prim-pol domain"/>
    <property type="match status" value="1"/>
</dbReference>
<feature type="domain" description="DNA primase/polymerase bifunctional N-terminal" evidence="1">
    <location>
        <begin position="12"/>
        <end position="160"/>
    </location>
</feature>
<gene>
    <name evidence="2" type="ORF">AVDCRST_MAG01-01-2541</name>
</gene>
<dbReference type="AlphaFoldDB" id="A0A6J4PT23"/>
<name>A0A6J4PT23_9ACTN</name>
<organism evidence="2">
    <name type="scientific">uncultured Rubrobacteraceae bacterium</name>
    <dbReference type="NCBI Taxonomy" id="349277"/>
    <lineage>
        <taxon>Bacteria</taxon>
        <taxon>Bacillati</taxon>
        <taxon>Actinomycetota</taxon>
        <taxon>Rubrobacteria</taxon>
        <taxon>Rubrobacterales</taxon>
        <taxon>Rubrobacteraceae</taxon>
        <taxon>environmental samples</taxon>
    </lineage>
</organism>
<protein>
    <recommendedName>
        <fullName evidence="1">DNA primase/polymerase bifunctional N-terminal domain-containing protein</fullName>
    </recommendedName>
</protein>
<accession>A0A6J4PT23</accession>